<accession>A0ABQ9XS16</accession>
<proteinExistence type="predicted"/>
<organism evidence="1 2">
    <name type="scientific">Blattamonas nauphoetae</name>
    <dbReference type="NCBI Taxonomy" id="2049346"/>
    <lineage>
        <taxon>Eukaryota</taxon>
        <taxon>Metamonada</taxon>
        <taxon>Preaxostyla</taxon>
        <taxon>Oxymonadida</taxon>
        <taxon>Blattamonas</taxon>
    </lineage>
</organism>
<sequence>MVDSLTTQISFLHIELQTYRVDTLKPWKLHEVLAKTGIFSLMKELRDVSLEMVEILEEEPLTAEPGDETMTWGNVTFQARKPHTRLSRLRKEVHDFIQIVWLFEECFVGCRSSLLTPLVEAAFDDDVALLPTCLRVLSLPDQSLKNRILTFLVQFVKNNHDRHSKMMEERWIEQFFALCQPDFSQLSSFCQSNFLYFLSAMFDAYFHSSPTSTRNVPKLMKDAVFTPVRLFILELLRNEQKIVRMQNSSDVKYVLLNLRVCYEGLCFLSTVVGLDTEFEERMAEWEVGWIADLEFRDTLTDRLDTMRIWTEGLNGEHRHNVKRKIVLLSRNGWEDALETRLPIVGTRSWVSTELWVAEILFKNGVNLELPMFWD</sequence>
<dbReference type="Proteomes" id="UP001281761">
    <property type="component" value="Unassembled WGS sequence"/>
</dbReference>
<name>A0ABQ9XS16_9EUKA</name>
<dbReference type="EMBL" id="JARBJD010000079">
    <property type="protein sequence ID" value="KAK2954393.1"/>
    <property type="molecule type" value="Genomic_DNA"/>
</dbReference>
<gene>
    <name evidence="1" type="ORF">BLNAU_10725</name>
</gene>
<comment type="caution">
    <text evidence="1">The sequence shown here is derived from an EMBL/GenBank/DDBJ whole genome shotgun (WGS) entry which is preliminary data.</text>
</comment>
<keyword evidence="2" id="KW-1185">Reference proteome</keyword>
<evidence type="ECO:0000313" key="2">
    <source>
        <dbReference type="Proteomes" id="UP001281761"/>
    </source>
</evidence>
<protein>
    <submittedName>
        <fullName evidence="1">Uncharacterized protein</fullName>
    </submittedName>
</protein>
<evidence type="ECO:0000313" key="1">
    <source>
        <dbReference type="EMBL" id="KAK2954393.1"/>
    </source>
</evidence>
<reference evidence="1 2" key="1">
    <citation type="journal article" date="2022" name="bioRxiv">
        <title>Genomics of Preaxostyla Flagellates Illuminates Evolutionary Transitions and the Path Towards Mitochondrial Loss.</title>
        <authorList>
            <person name="Novak L.V.F."/>
            <person name="Treitli S.C."/>
            <person name="Pyrih J."/>
            <person name="Halakuc P."/>
            <person name="Pipaliya S.V."/>
            <person name="Vacek V."/>
            <person name="Brzon O."/>
            <person name="Soukal P."/>
            <person name="Eme L."/>
            <person name="Dacks J.B."/>
            <person name="Karnkowska A."/>
            <person name="Elias M."/>
            <person name="Hampl V."/>
        </authorList>
    </citation>
    <scope>NUCLEOTIDE SEQUENCE [LARGE SCALE GENOMIC DNA]</scope>
    <source>
        <strain evidence="1">NAU3</strain>
        <tissue evidence="1">Gut</tissue>
    </source>
</reference>